<dbReference type="PANTHER" id="PTHR47480">
    <property type="entry name" value="EG45-LIKE DOMAIN CONTAINING PROTEIN"/>
    <property type="match status" value="1"/>
</dbReference>
<reference evidence="3 4" key="1">
    <citation type="submission" date="2021-09" db="EMBL/GenBank/DDBJ databases">
        <title>Genomic insights and catalytic innovation underlie evolution of tropane alkaloids biosynthesis.</title>
        <authorList>
            <person name="Wang Y.-J."/>
            <person name="Tian T."/>
            <person name="Huang J.-P."/>
            <person name="Huang S.-X."/>
        </authorList>
    </citation>
    <scope>NUCLEOTIDE SEQUENCE [LARGE SCALE GENOMIC DNA]</scope>
    <source>
        <strain evidence="3">KIB-2018</strain>
        <tissue evidence="3">Leaf</tissue>
    </source>
</reference>
<dbReference type="CDD" id="cd22269">
    <property type="entry name" value="DPBB_EG45-like"/>
    <property type="match status" value="1"/>
</dbReference>
<dbReference type="AlphaFoldDB" id="A0AAV8SEL7"/>
<proteinExistence type="predicted"/>
<dbReference type="InterPro" id="IPR036908">
    <property type="entry name" value="RlpA-like_sf"/>
</dbReference>
<dbReference type="PROSITE" id="PS50842">
    <property type="entry name" value="EXPANSIN_EG45"/>
    <property type="match status" value="1"/>
</dbReference>
<keyword evidence="1" id="KW-0732">Signal</keyword>
<evidence type="ECO:0000259" key="2">
    <source>
        <dbReference type="PROSITE" id="PS50842"/>
    </source>
</evidence>
<gene>
    <name evidence="3" type="ORF">K2173_015592</name>
</gene>
<sequence length="166" mass="17985">MLMPQPLLLCRPLFLSCLIISHLLYTTWADVGIAGRYGPPYLPTACYGGDSSEFPTNNMFAAVGDGLWDNSASCGRQYLVRCISATAGFCTPGRTIQVKIVDHASASSATIVLSLTAFTTITNSTSSFINIEFQQNLWNQINFLQVDGCQALISFPGSILSSVLRF</sequence>
<dbReference type="Pfam" id="PF03330">
    <property type="entry name" value="DPBB_1"/>
    <property type="match status" value="1"/>
</dbReference>
<dbReference type="Gene3D" id="2.40.40.10">
    <property type="entry name" value="RlpA-like domain"/>
    <property type="match status" value="1"/>
</dbReference>
<accession>A0AAV8SEL7</accession>
<evidence type="ECO:0000313" key="4">
    <source>
        <dbReference type="Proteomes" id="UP001159364"/>
    </source>
</evidence>
<keyword evidence="4" id="KW-1185">Reference proteome</keyword>
<dbReference type="SUPFAM" id="SSF50685">
    <property type="entry name" value="Barwin-like endoglucanases"/>
    <property type="match status" value="1"/>
</dbReference>
<dbReference type="Proteomes" id="UP001159364">
    <property type="component" value="Linkage Group LG11"/>
</dbReference>
<feature type="domain" description="Expansin-like EG45" evidence="2">
    <location>
        <begin position="43"/>
        <end position="135"/>
    </location>
</feature>
<name>A0AAV8SEL7_9ROSI</name>
<dbReference type="InterPro" id="IPR007112">
    <property type="entry name" value="Expansin/allergen_DPBB_dom"/>
</dbReference>
<comment type="caution">
    <text evidence="3">The sequence shown here is derived from an EMBL/GenBank/DDBJ whole genome shotgun (WGS) entry which is preliminary data.</text>
</comment>
<dbReference type="PANTHER" id="PTHR47480:SF1">
    <property type="entry name" value="EG45-LIKE DOMAIN CONTAINING PROTEIN 1"/>
    <property type="match status" value="1"/>
</dbReference>
<feature type="chain" id="PRO_5043350440" description="Expansin-like EG45 domain-containing protein" evidence="1">
    <location>
        <begin position="30"/>
        <end position="166"/>
    </location>
</feature>
<protein>
    <recommendedName>
        <fullName evidence="2">Expansin-like EG45 domain-containing protein</fullName>
    </recommendedName>
</protein>
<dbReference type="InterPro" id="IPR009009">
    <property type="entry name" value="RlpA-like_DPBB"/>
</dbReference>
<dbReference type="EMBL" id="JAIWQS010000011">
    <property type="protein sequence ID" value="KAJ8750453.1"/>
    <property type="molecule type" value="Genomic_DNA"/>
</dbReference>
<organism evidence="3 4">
    <name type="scientific">Erythroxylum novogranatense</name>
    <dbReference type="NCBI Taxonomy" id="1862640"/>
    <lineage>
        <taxon>Eukaryota</taxon>
        <taxon>Viridiplantae</taxon>
        <taxon>Streptophyta</taxon>
        <taxon>Embryophyta</taxon>
        <taxon>Tracheophyta</taxon>
        <taxon>Spermatophyta</taxon>
        <taxon>Magnoliopsida</taxon>
        <taxon>eudicotyledons</taxon>
        <taxon>Gunneridae</taxon>
        <taxon>Pentapetalae</taxon>
        <taxon>rosids</taxon>
        <taxon>fabids</taxon>
        <taxon>Malpighiales</taxon>
        <taxon>Erythroxylaceae</taxon>
        <taxon>Erythroxylum</taxon>
    </lineage>
</organism>
<evidence type="ECO:0000256" key="1">
    <source>
        <dbReference type="SAM" id="SignalP"/>
    </source>
</evidence>
<evidence type="ECO:0000313" key="3">
    <source>
        <dbReference type="EMBL" id="KAJ8750453.1"/>
    </source>
</evidence>
<feature type="signal peptide" evidence="1">
    <location>
        <begin position="1"/>
        <end position="29"/>
    </location>
</feature>